<dbReference type="InterPro" id="IPR004006">
    <property type="entry name" value="DhaK_dom"/>
</dbReference>
<evidence type="ECO:0000256" key="6">
    <source>
        <dbReference type="ARBA" id="ARBA00022679"/>
    </source>
</evidence>
<dbReference type="SMART" id="SM01120">
    <property type="entry name" value="Dak2"/>
    <property type="match status" value="1"/>
</dbReference>
<keyword evidence="10" id="KW-0170">Cobalt</keyword>
<dbReference type="Gene3D" id="1.25.40.340">
    <property type="match status" value="1"/>
</dbReference>
<evidence type="ECO:0000256" key="16">
    <source>
        <dbReference type="ARBA" id="ARBA00048898"/>
    </source>
</evidence>
<dbReference type="InterPro" id="IPR036117">
    <property type="entry name" value="DhaL_dom_sf"/>
</dbReference>
<dbReference type="SUPFAM" id="SSF82549">
    <property type="entry name" value="DAK1/DegV-like"/>
    <property type="match status" value="1"/>
</dbReference>
<evidence type="ECO:0000256" key="15">
    <source>
        <dbReference type="ARBA" id="ARBA00048526"/>
    </source>
</evidence>
<evidence type="ECO:0000256" key="7">
    <source>
        <dbReference type="ARBA" id="ARBA00022741"/>
    </source>
</evidence>
<comment type="subunit">
    <text evidence="13">Homodimer. Interacts with IFIH1 (via the CARD domains), the interaction is inhibited by viral infection.</text>
</comment>
<dbReference type="Proteomes" id="UP000054630">
    <property type="component" value="Unassembled WGS sequence"/>
</dbReference>
<comment type="catalytic activity">
    <reaction evidence="16">
        <text>dihydroxyacetone + ATP = dihydroxyacetone phosphate + ADP + H(+)</text>
        <dbReference type="Rhea" id="RHEA:15773"/>
        <dbReference type="ChEBI" id="CHEBI:15378"/>
        <dbReference type="ChEBI" id="CHEBI:16016"/>
        <dbReference type="ChEBI" id="CHEBI:30616"/>
        <dbReference type="ChEBI" id="CHEBI:57642"/>
        <dbReference type="ChEBI" id="CHEBI:456216"/>
        <dbReference type="EC" id="2.7.1.29"/>
    </reaction>
</comment>
<comment type="catalytic activity">
    <reaction evidence="14">
        <text>D-glyceraldehyde + ATP = D-glyceraldehyde 3-phosphate + ADP + H(+)</text>
        <dbReference type="Rhea" id="RHEA:13941"/>
        <dbReference type="ChEBI" id="CHEBI:15378"/>
        <dbReference type="ChEBI" id="CHEBI:17378"/>
        <dbReference type="ChEBI" id="CHEBI:30616"/>
        <dbReference type="ChEBI" id="CHEBI:59776"/>
        <dbReference type="ChEBI" id="CHEBI:456216"/>
        <dbReference type="EC" id="2.7.1.28"/>
    </reaction>
</comment>
<keyword evidence="6" id="KW-0808">Transferase</keyword>
<dbReference type="EC" id="2.7.1.28" evidence="3"/>
<evidence type="ECO:0000256" key="14">
    <source>
        <dbReference type="ARBA" id="ARBA00047974"/>
    </source>
</evidence>
<feature type="domain" description="DhaL" evidence="17">
    <location>
        <begin position="416"/>
        <end position="620"/>
    </location>
</feature>
<dbReference type="PANTHER" id="PTHR28629:SF4">
    <property type="entry name" value="TRIOKINASE_FMN CYCLASE"/>
    <property type="match status" value="1"/>
</dbReference>
<dbReference type="InterPro" id="IPR050861">
    <property type="entry name" value="Dihydroxyacetone_Kinase"/>
</dbReference>
<keyword evidence="20" id="KW-1185">Reference proteome</keyword>
<evidence type="ECO:0000256" key="12">
    <source>
        <dbReference type="ARBA" id="ARBA00045490"/>
    </source>
</evidence>
<evidence type="ECO:0000256" key="8">
    <source>
        <dbReference type="ARBA" id="ARBA00022777"/>
    </source>
</evidence>
<dbReference type="Pfam" id="PF02733">
    <property type="entry name" value="Dak1"/>
    <property type="match status" value="1"/>
</dbReference>
<dbReference type="PROSITE" id="PS51481">
    <property type="entry name" value="DHAK"/>
    <property type="match status" value="1"/>
</dbReference>
<sequence length="640" mass="69874">MIWFLISVIQKFLNKFLPPRIELLQDDKHNKSRKLLNSASSCVEDNMQSLCMRNDKVCKLEKYPVIIRSDLNTVTNMGHVAIISGGGSGHEPAFGGYVGFGMLTAAVIGEIFTSPPSQSILAALHAVCNAAGVMVVILNYTGDRLHFGVAIERAQRLFPNLPMQFVVVDDDCALSEVDLMKCRRGLAGSLFLLKIIGAMAEAGESLQNISVECDLVKKNLSTIGLGLSTCSPPGRPPMIDINQNEMHFGIGIHGESGMRRIPLMDAKNAVHVMMQTIFTNGFDIKCDDLSDSEKLFAVMINNLGSVSQLEMNVVTGEVLRWLMAKGIQVVRVYTGTLMTSIDMHGISISLLRIDKEEWIDYLDAPTGCHAWPMGTIPSENFDAYILKYPSMDSLQIIDEGNDLTRNAITVDEKESLEYRNLILTICDTLKQNEQKLNYLDSECGDGDCGSTLSKAANIIMVSVEENLFSTAAPGKLFSDIALMMEEKVGGTIGALLSIFFSAGSACLMNSTDSFAWFNCFIQGVDAIQFYSGTTSGSRTLLDPMKSLADLLSQQLLFSDGSPVVTGDFMKHLIENCEIAVEATTKARPKTGRACQVPIELLQKPDAGAYAILLVMNDIVTWSGLMVKSIEAISTVCTFFS</sequence>
<dbReference type="GO" id="GO:0005524">
    <property type="term" value="F:ATP binding"/>
    <property type="evidence" value="ECO:0007669"/>
    <property type="project" value="UniProtKB-KW"/>
</dbReference>
<evidence type="ECO:0000256" key="4">
    <source>
        <dbReference type="ARBA" id="ARBA00012578"/>
    </source>
</evidence>
<dbReference type="OrthoDB" id="1724672at2759"/>
<comment type="catalytic activity">
    <reaction evidence="15">
        <text>FAD = riboflavin cyclic-4',5'-phosphate + AMP + H(+)</text>
        <dbReference type="Rhea" id="RHEA:13729"/>
        <dbReference type="ChEBI" id="CHEBI:15378"/>
        <dbReference type="ChEBI" id="CHEBI:57692"/>
        <dbReference type="ChEBI" id="CHEBI:76202"/>
        <dbReference type="ChEBI" id="CHEBI:456215"/>
        <dbReference type="EC" id="4.6.1.15"/>
    </reaction>
</comment>
<dbReference type="EC" id="4.6.1.15" evidence="4"/>
<dbReference type="FunFam" id="3.30.1180.20:FF:000001">
    <property type="entry name" value="Dihydroxyacetone kinase 1"/>
    <property type="match status" value="1"/>
</dbReference>
<name>A0A0V0RKV8_9BILA</name>
<comment type="function">
    <text evidence="12">Catalyzes both the phosphorylation of dihydroxyacetone and of glyceraldehyde, and the splitting of ribonucleoside diphosphate-X compounds among which FAD is the best substrate. Represses IFIH1-mediated cellular antiviral response.</text>
</comment>
<keyword evidence="9" id="KW-0067">ATP-binding</keyword>
<dbReference type="GO" id="GO:0005829">
    <property type="term" value="C:cytosol"/>
    <property type="evidence" value="ECO:0007669"/>
    <property type="project" value="TreeGrafter"/>
</dbReference>
<dbReference type="GO" id="GO:0004371">
    <property type="term" value="F:glycerone kinase activity"/>
    <property type="evidence" value="ECO:0007669"/>
    <property type="project" value="UniProtKB-EC"/>
</dbReference>
<dbReference type="AlphaFoldDB" id="A0A0V0RKV8"/>
<evidence type="ECO:0000256" key="3">
    <source>
        <dbReference type="ARBA" id="ARBA00012110"/>
    </source>
</evidence>
<accession>A0A0V0RKV8</accession>
<evidence type="ECO:0000313" key="19">
    <source>
        <dbReference type="EMBL" id="KRX15140.1"/>
    </source>
</evidence>
<dbReference type="PROSITE" id="PS51480">
    <property type="entry name" value="DHAL"/>
    <property type="match status" value="1"/>
</dbReference>
<dbReference type="SUPFAM" id="SSF101473">
    <property type="entry name" value="DhaL-like"/>
    <property type="match status" value="1"/>
</dbReference>
<proteinExistence type="inferred from homology"/>
<evidence type="ECO:0000259" key="17">
    <source>
        <dbReference type="PROSITE" id="PS51480"/>
    </source>
</evidence>
<evidence type="ECO:0000256" key="5">
    <source>
        <dbReference type="ARBA" id="ARBA00018932"/>
    </source>
</evidence>
<evidence type="ECO:0000256" key="1">
    <source>
        <dbReference type="ARBA" id="ARBA00008757"/>
    </source>
</evidence>
<gene>
    <name evidence="19" type="primary">DAK</name>
    <name evidence="19" type="ORF">T07_10249</name>
</gene>
<evidence type="ECO:0000256" key="11">
    <source>
        <dbReference type="ARBA" id="ARBA00032426"/>
    </source>
</evidence>
<dbReference type="STRING" id="6336.A0A0V0RKV8"/>
<keyword evidence="7" id="KW-0547">Nucleotide-binding</keyword>
<dbReference type="Gene3D" id="3.30.1180.20">
    <property type="entry name" value="Dihydroxyacetone kinase, domain 2"/>
    <property type="match status" value="1"/>
</dbReference>
<evidence type="ECO:0000256" key="10">
    <source>
        <dbReference type="ARBA" id="ARBA00023285"/>
    </source>
</evidence>
<dbReference type="EMBL" id="JYDL01000139">
    <property type="protein sequence ID" value="KRX15140.1"/>
    <property type="molecule type" value="Genomic_DNA"/>
</dbReference>
<dbReference type="EC" id="2.7.1.29" evidence="2"/>
<dbReference type="InterPro" id="IPR004007">
    <property type="entry name" value="DhaL_dom"/>
</dbReference>
<dbReference type="FunFam" id="3.40.50.10440:FF:000001">
    <property type="entry name" value="Dihydroxyacetone kinase, DhaK subunit"/>
    <property type="match status" value="1"/>
</dbReference>
<feature type="domain" description="DhaK" evidence="18">
    <location>
        <begin position="38"/>
        <end position="371"/>
    </location>
</feature>
<evidence type="ECO:0000256" key="9">
    <source>
        <dbReference type="ARBA" id="ARBA00022840"/>
    </source>
</evidence>
<dbReference type="GO" id="GO:0050354">
    <property type="term" value="F:triokinase activity"/>
    <property type="evidence" value="ECO:0007669"/>
    <property type="project" value="UniProtKB-EC"/>
</dbReference>
<keyword evidence="8 19" id="KW-0418">Kinase</keyword>
<evidence type="ECO:0000259" key="18">
    <source>
        <dbReference type="PROSITE" id="PS51481"/>
    </source>
</evidence>
<keyword evidence="19" id="KW-0456">Lyase</keyword>
<organism evidence="19 20">
    <name type="scientific">Trichinella nelsoni</name>
    <dbReference type="NCBI Taxonomy" id="6336"/>
    <lineage>
        <taxon>Eukaryota</taxon>
        <taxon>Metazoa</taxon>
        <taxon>Ecdysozoa</taxon>
        <taxon>Nematoda</taxon>
        <taxon>Enoplea</taxon>
        <taxon>Dorylaimia</taxon>
        <taxon>Trichinellida</taxon>
        <taxon>Trichinellidae</taxon>
        <taxon>Trichinella</taxon>
    </lineage>
</organism>
<evidence type="ECO:0000256" key="2">
    <source>
        <dbReference type="ARBA" id="ARBA00012107"/>
    </source>
</evidence>
<dbReference type="Gene3D" id="3.40.50.10440">
    <property type="entry name" value="Dihydroxyacetone kinase, domain 1"/>
    <property type="match status" value="1"/>
</dbReference>
<dbReference type="GO" id="GO:0019563">
    <property type="term" value="P:glycerol catabolic process"/>
    <property type="evidence" value="ECO:0007669"/>
    <property type="project" value="TreeGrafter"/>
</dbReference>
<comment type="similarity">
    <text evidence="1">Belongs to the dihydroxyacetone kinase (DAK) family.</text>
</comment>
<evidence type="ECO:0000313" key="20">
    <source>
        <dbReference type="Proteomes" id="UP000054630"/>
    </source>
</evidence>
<reference evidence="19 20" key="1">
    <citation type="submission" date="2015-01" db="EMBL/GenBank/DDBJ databases">
        <title>Evolution of Trichinella species and genotypes.</title>
        <authorList>
            <person name="Korhonen P.K."/>
            <person name="Edoardo P."/>
            <person name="Giuseppe L.R."/>
            <person name="Gasser R.B."/>
        </authorList>
    </citation>
    <scope>NUCLEOTIDE SEQUENCE [LARGE SCALE GENOMIC DNA]</scope>
    <source>
        <strain evidence="19">ISS37</strain>
    </source>
</reference>
<comment type="caution">
    <text evidence="19">The sequence shown here is derived from an EMBL/GenBank/DDBJ whole genome shotgun (WGS) entry which is preliminary data.</text>
</comment>
<dbReference type="PANTHER" id="PTHR28629">
    <property type="entry name" value="TRIOKINASE/FMN CYCLASE"/>
    <property type="match status" value="1"/>
</dbReference>
<evidence type="ECO:0000256" key="13">
    <source>
        <dbReference type="ARBA" id="ARBA00046681"/>
    </source>
</evidence>
<dbReference type="Pfam" id="PF02734">
    <property type="entry name" value="Dak2"/>
    <property type="match status" value="1"/>
</dbReference>
<protein>
    <recommendedName>
        <fullName evidence="5">Triokinase/FMN cyclase</fullName>
        <ecNumber evidence="3">2.7.1.28</ecNumber>
        <ecNumber evidence="2">2.7.1.29</ecNumber>
        <ecNumber evidence="4">4.6.1.15</ecNumber>
    </recommendedName>
    <alternativeName>
        <fullName evidence="11">Bifunctional ATP-dependent dihydroxyacetone kinase/FAD-AMP lyase (cyclizing)</fullName>
    </alternativeName>
</protein>
<dbReference type="GO" id="GO:0034012">
    <property type="term" value="F:FAD-AMP lyase (cyclizing) activity"/>
    <property type="evidence" value="ECO:0007669"/>
    <property type="project" value="UniProtKB-EC"/>
</dbReference>